<name>E4Z0H7_OIKDI</name>
<proteinExistence type="predicted"/>
<organism evidence="1">
    <name type="scientific">Oikopleura dioica</name>
    <name type="common">Tunicate</name>
    <dbReference type="NCBI Taxonomy" id="34765"/>
    <lineage>
        <taxon>Eukaryota</taxon>
        <taxon>Metazoa</taxon>
        <taxon>Chordata</taxon>
        <taxon>Tunicata</taxon>
        <taxon>Appendicularia</taxon>
        <taxon>Copelata</taxon>
        <taxon>Oikopleuridae</taxon>
        <taxon>Oikopleura</taxon>
    </lineage>
</organism>
<accession>E4Z0H7</accession>
<dbReference type="EMBL" id="FN656316">
    <property type="protein sequence ID" value="CBY41205.1"/>
    <property type="molecule type" value="Genomic_DNA"/>
</dbReference>
<protein>
    <submittedName>
        <fullName evidence="1">Uncharacterized protein</fullName>
    </submittedName>
</protein>
<gene>
    <name evidence="1" type="ORF">GSOID_T00023264001</name>
</gene>
<sequence length="15" mass="1730">MTPKKRMISVAPNRT</sequence>
<dbReference type="Proteomes" id="UP000011014">
    <property type="component" value="Unassembled WGS sequence"/>
</dbReference>
<reference evidence="1" key="1">
    <citation type="journal article" date="2010" name="Science">
        <title>Plasticity of animal genome architecture unmasked by rapid evolution of a pelagic tunicate.</title>
        <authorList>
            <person name="Denoeud F."/>
            <person name="Henriet S."/>
            <person name="Mungpakdee S."/>
            <person name="Aury J.M."/>
            <person name="Da Silva C."/>
            <person name="Brinkmann H."/>
            <person name="Mikhaleva J."/>
            <person name="Olsen L.C."/>
            <person name="Jubin C."/>
            <person name="Canestro C."/>
            <person name="Bouquet J.M."/>
            <person name="Danks G."/>
            <person name="Poulain J."/>
            <person name="Campsteijn C."/>
            <person name="Adamski M."/>
            <person name="Cross I."/>
            <person name="Yadetie F."/>
            <person name="Muffato M."/>
            <person name="Louis A."/>
            <person name="Butcher S."/>
            <person name="Tsagkogeorga G."/>
            <person name="Konrad A."/>
            <person name="Singh S."/>
            <person name="Jensen M.F."/>
            <person name="Cong E.H."/>
            <person name="Eikeseth-Otteraa H."/>
            <person name="Noel B."/>
            <person name="Anthouard V."/>
            <person name="Porcel B.M."/>
            <person name="Kachouri-Lafond R."/>
            <person name="Nishino A."/>
            <person name="Ugolini M."/>
            <person name="Chourrout P."/>
            <person name="Nishida H."/>
            <person name="Aasland R."/>
            <person name="Huzurbazar S."/>
            <person name="Westhof E."/>
            <person name="Delsuc F."/>
            <person name="Lehrach H."/>
            <person name="Reinhardt R."/>
            <person name="Weissenbach J."/>
            <person name="Roy S.W."/>
            <person name="Artiguenave F."/>
            <person name="Postlethwait J.H."/>
            <person name="Manak J.R."/>
            <person name="Thompson E.M."/>
            <person name="Jaillon O."/>
            <person name="Du Pasquier L."/>
            <person name="Boudinot P."/>
            <person name="Liberles D.A."/>
            <person name="Volff J.N."/>
            <person name="Philippe H."/>
            <person name="Lenhard B."/>
            <person name="Roest Crollius H."/>
            <person name="Wincker P."/>
            <person name="Chourrout D."/>
        </authorList>
    </citation>
    <scope>NUCLEOTIDE SEQUENCE [LARGE SCALE GENOMIC DNA]</scope>
</reference>
<evidence type="ECO:0000313" key="1">
    <source>
        <dbReference type="EMBL" id="CBY41205.1"/>
    </source>
</evidence>